<feature type="domain" description="General secretion pathway GspH" evidence="13">
    <location>
        <begin position="71"/>
        <end position="165"/>
    </location>
</feature>
<keyword evidence="6 12" id="KW-0812">Transmembrane</keyword>
<dbReference type="InterPro" id="IPR045584">
    <property type="entry name" value="Pilin-like"/>
</dbReference>
<evidence type="ECO:0000313" key="15">
    <source>
        <dbReference type="Proteomes" id="UP000061569"/>
    </source>
</evidence>
<protein>
    <recommendedName>
        <fullName evidence="2">Type II secretion system protein H</fullName>
    </recommendedName>
    <alternativeName>
        <fullName evidence="10">General secretion pathway protein H</fullName>
    </alternativeName>
</protein>
<evidence type="ECO:0000256" key="3">
    <source>
        <dbReference type="ARBA" id="ARBA00022475"/>
    </source>
</evidence>
<accession>A0A0S2DM81</accession>
<dbReference type="GO" id="GO:0015628">
    <property type="term" value="P:protein secretion by the type II secretion system"/>
    <property type="evidence" value="ECO:0007669"/>
    <property type="project" value="InterPro"/>
</dbReference>
<dbReference type="GO" id="GO:0015627">
    <property type="term" value="C:type II protein secretion system complex"/>
    <property type="evidence" value="ECO:0007669"/>
    <property type="project" value="InterPro"/>
</dbReference>
<evidence type="ECO:0000256" key="6">
    <source>
        <dbReference type="ARBA" id="ARBA00022692"/>
    </source>
</evidence>
<evidence type="ECO:0000256" key="7">
    <source>
        <dbReference type="ARBA" id="ARBA00022989"/>
    </source>
</evidence>
<dbReference type="GO" id="GO:0005886">
    <property type="term" value="C:plasma membrane"/>
    <property type="evidence" value="ECO:0007669"/>
    <property type="project" value="UniProtKB-SubCell"/>
</dbReference>
<feature type="region of interest" description="Disordered" evidence="11">
    <location>
        <begin position="1"/>
        <end position="27"/>
    </location>
</feature>
<gene>
    <name evidence="14" type="primary">gspH</name>
    <name evidence="14" type="ORF">GLE_4179</name>
</gene>
<feature type="transmembrane region" description="Helical" evidence="12">
    <location>
        <begin position="40"/>
        <end position="63"/>
    </location>
</feature>
<comment type="similarity">
    <text evidence="9">Belongs to the GSP H family.</text>
</comment>
<proteinExistence type="inferred from homology"/>
<evidence type="ECO:0000256" key="10">
    <source>
        <dbReference type="ARBA" id="ARBA00030775"/>
    </source>
</evidence>
<dbReference type="KEGG" id="lez:GLE_4179"/>
<comment type="subcellular location">
    <subcellularLocation>
        <location evidence="1">Cell inner membrane</location>
        <topology evidence="1">Single-pass membrane protein</topology>
    </subcellularLocation>
</comment>
<keyword evidence="3" id="KW-1003">Cell membrane</keyword>
<evidence type="ECO:0000256" key="2">
    <source>
        <dbReference type="ARBA" id="ARBA00021549"/>
    </source>
</evidence>
<dbReference type="NCBIfam" id="NF047827">
    <property type="entry name" value="T3SSXpsH"/>
    <property type="match status" value="1"/>
</dbReference>
<evidence type="ECO:0000256" key="11">
    <source>
        <dbReference type="SAM" id="MobiDB-lite"/>
    </source>
</evidence>
<dbReference type="Proteomes" id="UP000061569">
    <property type="component" value="Chromosome"/>
</dbReference>
<evidence type="ECO:0000256" key="8">
    <source>
        <dbReference type="ARBA" id="ARBA00023136"/>
    </source>
</evidence>
<evidence type="ECO:0000259" key="13">
    <source>
        <dbReference type="Pfam" id="PF12019"/>
    </source>
</evidence>
<dbReference type="AlphaFoldDB" id="A0A0S2DM81"/>
<dbReference type="STRING" id="69.GLE_4179"/>
<keyword evidence="8 12" id="KW-0472">Membrane</keyword>
<evidence type="ECO:0000256" key="12">
    <source>
        <dbReference type="SAM" id="Phobius"/>
    </source>
</evidence>
<keyword evidence="4" id="KW-0488">Methylation</keyword>
<organism evidence="14 15">
    <name type="scientific">Lysobacter enzymogenes</name>
    <dbReference type="NCBI Taxonomy" id="69"/>
    <lineage>
        <taxon>Bacteria</taxon>
        <taxon>Pseudomonadati</taxon>
        <taxon>Pseudomonadota</taxon>
        <taxon>Gammaproteobacteria</taxon>
        <taxon>Lysobacterales</taxon>
        <taxon>Lysobacteraceae</taxon>
        <taxon>Lysobacter</taxon>
    </lineage>
</organism>
<sequence>MGGLAPSSPDAPRRGAHPPRARLDGLSPRARQCGMSLLEILLVIALIGAIGVLTVAALSGGVAGMQLRSASKQVAAQLRYTRSQAIASGRSQKFLIDPAAHTWSAPNGRSGEIPKGVGIVFTGARDVQPRRGEGAIVFFPDGASTGGRVKLHAKQAAWNVDVAWLTGEVKLKRGEAPR</sequence>
<evidence type="ECO:0000313" key="14">
    <source>
        <dbReference type="EMBL" id="ALN59521.1"/>
    </source>
</evidence>
<evidence type="ECO:0000256" key="4">
    <source>
        <dbReference type="ARBA" id="ARBA00022481"/>
    </source>
</evidence>
<keyword evidence="5" id="KW-0997">Cell inner membrane</keyword>
<name>A0A0S2DM81_LYSEN</name>
<reference evidence="14 15" key="1">
    <citation type="submission" date="2015-11" db="EMBL/GenBank/DDBJ databases">
        <title>Genome sequences of Lysobacter enzymogenes strain C3 and Lysobacter antibioticus ATCC 29479.</title>
        <authorList>
            <person name="Kobayashi D.Y."/>
        </authorList>
    </citation>
    <scope>NUCLEOTIDE SEQUENCE [LARGE SCALE GENOMIC DNA]</scope>
    <source>
        <strain evidence="14 15">C3</strain>
    </source>
</reference>
<keyword evidence="7 12" id="KW-1133">Transmembrane helix</keyword>
<dbReference type="Pfam" id="PF12019">
    <property type="entry name" value="GspH"/>
    <property type="match status" value="1"/>
</dbReference>
<evidence type="ECO:0000256" key="5">
    <source>
        <dbReference type="ARBA" id="ARBA00022519"/>
    </source>
</evidence>
<dbReference type="SUPFAM" id="SSF54523">
    <property type="entry name" value="Pili subunits"/>
    <property type="match status" value="1"/>
</dbReference>
<dbReference type="EMBL" id="CP013140">
    <property type="protein sequence ID" value="ALN59521.1"/>
    <property type="molecule type" value="Genomic_DNA"/>
</dbReference>
<evidence type="ECO:0000256" key="9">
    <source>
        <dbReference type="ARBA" id="ARBA00025772"/>
    </source>
</evidence>
<dbReference type="PATRIC" id="fig|69.6.peg.4121"/>
<dbReference type="InterPro" id="IPR022346">
    <property type="entry name" value="T2SS_GspH"/>
</dbReference>
<evidence type="ECO:0000256" key="1">
    <source>
        <dbReference type="ARBA" id="ARBA00004377"/>
    </source>
</evidence>